<evidence type="ECO:0000313" key="2">
    <source>
        <dbReference type="Proteomes" id="UP000307164"/>
    </source>
</evidence>
<accession>A0ABY2VUL4</accession>
<dbReference type="EMBL" id="PNBW01000087">
    <property type="protein sequence ID" value="TMO72012.1"/>
    <property type="molecule type" value="Genomic_DNA"/>
</dbReference>
<gene>
    <name evidence="1" type="ORF">CWC20_16095</name>
</gene>
<keyword evidence="2" id="KW-1185">Reference proteome</keyword>
<dbReference type="SUPFAM" id="SSF52540">
    <property type="entry name" value="P-loop containing nucleoside triphosphate hydrolases"/>
    <property type="match status" value="1"/>
</dbReference>
<proteinExistence type="predicted"/>
<name>A0ABY2VUL4_9GAMM</name>
<dbReference type="RefSeq" id="WP_138676670.1">
    <property type="nucleotide sequence ID" value="NZ_PNBW01000087.1"/>
</dbReference>
<organism evidence="1 2">
    <name type="scientific">Pseudoalteromonas aurantia</name>
    <dbReference type="NCBI Taxonomy" id="43654"/>
    <lineage>
        <taxon>Bacteria</taxon>
        <taxon>Pseudomonadati</taxon>
        <taxon>Pseudomonadota</taxon>
        <taxon>Gammaproteobacteria</taxon>
        <taxon>Alteromonadales</taxon>
        <taxon>Pseudoalteromonadaceae</taxon>
        <taxon>Pseudoalteromonas</taxon>
    </lineage>
</organism>
<evidence type="ECO:0008006" key="3">
    <source>
        <dbReference type="Google" id="ProtNLM"/>
    </source>
</evidence>
<dbReference type="Proteomes" id="UP000307164">
    <property type="component" value="Unassembled WGS sequence"/>
</dbReference>
<evidence type="ECO:0000313" key="1">
    <source>
        <dbReference type="EMBL" id="TMO72012.1"/>
    </source>
</evidence>
<sequence length="564" mass="64489">MEEFEYRADHMTLDELEQITAESQFYSGVIKKLLSRGSKLVVGPRGVGKTHHMRIAYKQALTTKSKPLPIYMTLSKYLRLEPLKNSSSIAIQYFHCWALCKVLLGLKETFEHLEQDVESILTPFELKWEDLSLFCEQIEKQQVRDWHNALLDKISVRMVSNIIDDAILTCNRKHAILLCDDAALVLTKDYMIEFFDIFRALKSAKISPKASVYPNTEFGPRFHVGQDAESVPCWPSIADDEYVKLFDEIYSKRYSAEMKEDIKKCFMYASFGVPRAFINLINQFQNSSKTTVQSKLNSVIAEQAEIIMKEFKTLSTKQPQYKNYVAVGQKLINKIVADISAANKKSIIDQKQQFFLGVLQQDDYGKKAKDILLVIRLLEETGLLVRVNPVKHGKNSSGTRIYDRFIPHFTLLLNDGAYQVSKAGYASHFTELITLPKEKHPLRKNNFAEFLTDGDIDSLSLNLPSCSNCGSPRNTEEQRFCMFCGSELLNKSTFEELTSKKVDELPLTNWLKTKITEETRIETIADILFEANPAQELRKAKGVGEKKATRVIQEATRVMEEFLS</sequence>
<dbReference type="InterPro" id="IPR027417">
    <property type="entry name" value="P-loop_NTPase"/>
</dbReference>
<reference evidence="2" key="2">
    <citation type="submission" date="2019-06" db="EMBL/GenBank/DDBJ databases">
        <title>Co-occurence of chitin degradation, pigmentation and bioactivity in marine Pseudoalteromonas.</title>
        <authorList>
            <person name="Sonnenschein E.C."/>
            <person name="Bech P.K."/>
        </authorList>
    </citation>
    <scope>NUCLEOTIDE SEQUENCE [LARGE SCALE GENOMIC DNA]</scope>
    <source>
        <strain evidence="2">S3895</strain>
    </source>
</reference>
<protein>
    <recommendedName>
        <fullName evidence="3">Zinc ribbon domain-containing protein</fullName>
    </recommendedName>
</protein>
<reference evidence="1 2" key="1">
    <citation type="submission" date="2018-01" db="EMBL/GenBank/DDBJ databases">
        <authorList>
            <person name="Paulsen S."/>
            <person name="Gram L.K."/>
        </authorList>
    </citation>
    <scope>NUCLEOTIDE SEQUENCE [LARGE SCALE GENOMIC DNA]</scope>
    <source>
        <strain evidence="1 2">S3895</strain>
    </source>
</reference>
<comment type="caution">
    <text evidence="1">The sequence shown here is derived from an EMBL/GenBank/DDBJ whole genome shotgun (WGS) entry which is preliminary data.</text>
</comment>